<dbReference type="EMBL" id="JANPWB010000015">
    <property type="protein sequence ID" value="KAJ1087870.1"/>
    <property type="molecule type" value="Genomic_DNA"/>
</dbReference>
<dbReference type="Proteomes" id="UP001066276">
    <property type="component" value="Chromosome 11"/>
</dbReference>
<gene>
    <name evidence="2" type="ORF">NDU88_001032</name>
</gene>
<feature type="region of interest" description="Disordered" evidence="1">
    <location>
        <begin position="167"/>
        <end position="197"/>
    </location>
</feature>
<evidence type="ECO:0000313" key="2">
    <source>
        <dbReference type="EMBL" id="KAJ1087870.1"/>
    </source>
</evidence>
<protein>
    <submittedName>
        <fullName evidence="2">Uncharacterized protein</fullName>
    </submittedName>
</protein>
<organism evidence="2 3">
    <name type="scientific">Pleurodeles waltl</name>
    <name type="common">Iberian ribbed newt</name>
    <dbReference type="NCBI Taxonomy" id="8319"/>
    <lineage>
        <taxon>Eukaryota</taxon>
        <taxon>Metazoa</taxon>
        <taxon>Chordata</taxon>
        <taxon>Craniata</taxon>
        <taxon>Vertebrata</taxon>
        <taxon>Euteleostomi</taxon>
        <taxon>Amphibia</taxon>
        <taxon>Batrachia</taxon>
        <taxon>Caudata</taxon>
        <taxon>Salamandroidea</taxon>
        <taxon>Salamandridae</taxon>
        <taxon>Pleurodelinae</taxon>
        <taxon>Pleurodeles</taxon>
    </lineage>
</organism>
<proteinExistence type="predicted"/>
<accession>A0AAV7L8H7</accession>
<reference evidence="2" key="1">
    <citation type="journal article" date="2022" name="bioRxiv">
        <title>Sequencing and chromosome-scale assembly of the giantPleurodeles waltlgenome.</title>
        <authorList>
            <person name="Brown T."/>
            <person name="Elewa A."/>
            <person name="Iarovenko S."/>
            <person name="Subramanian E."/>
            <person name="Araus A.J."/>
            <person name="Petzold A."/>
            <person name="Susuki M."/>
            <person name="Suzuki K.-i.T."/>
            <person name="Hayashi T."/>
            <person name="Toyoda A."/>
            <person name="Oliveira C."/>
            <person name="Osipova E."/>
            <person name="Leigh N.D."/>
            <person name="Simon A."/>
            <person name="Yun M.H."/>
        </authorList>
    </citation>
    <scope>NUCLEOTIDE SEQUENCE</scope>
    <source>
        <strain evidence="2">20211129_DDA</strain>
        <tissue evidence="2">Liver</tissue>
    </source>
</reference>
<keyword evidence="3" id="KW-1185">Reference proteome</keyword>
<evidence type="ECO:0000256" key="1">
    <source>
        <dbReference type="SAM" id="MobiDB-lite"/>
    </source>
</evidence>
<evidence type="ECO:0000313" key="3">
    <source>
        <dbReference type="Proteomes" id="UP001066276"/>
    </source>
</evidence>
<sequence length="257" mass="27868">MVGAFLGHSNVLRWLIGQDAPPHLSNTLMNVAGWVWRWYVMGWKRPPLYSPGIPLLAIPGIGRIAGKHELAAWSMKGIQTIGDIFEEGHFLTYEALANVHDLGQGGVIACGALHRLVHDTWGNGNSEPQTTPVLHELLTGAGIQSDISWIYKTLHACPEEAQTWAKASDVGHGRERRSVALGSRSSERERRSPARHAVVVPTGVRGPGERLPRRTSIVRNLLPATCKPCNLAAGEEEGGITSNANGPVLATTAWERP</sequence>
<dbReference type="AlphaFoldDB" id="A0AAV7L8H7"/>
<feature type="compositionally biased region" description="Basic and acidic residues" evidence="1">
    <location>
        <begin position="169"/>
        <end position="178"/>
    </location>
</feature>
<comment type="caution">
    <text evidence="2">The sequence shown here is derived from an EMBL/GenBank/DDBJ whole genome shotgun (WGS) entry which is preliminary data.</text>
</comment>
<name>A0AAV7L8H7_PLEWA</name>